<proteinExistence type="inferred from homology"/>
<evidence type="ECO:0000313" key="9">
    <source>
        <dbReference type="EMBL" id="TSH90558.1"/>
    </source>
</evidence>
<evidence type="ECO:0000256" key="2">
    <source>
        <dbReference type="ARBA" id="ARBA00010790"/>
    </source>
</evidence>
<dbReference type="SUPFAM" id="SSF54373">
    <property type="entry name" value="FAD-linked reductases, C-terminal domain"/>
    <property type="match status" value="1"/>
</dbReference>
<evidence type="ECO:0000259" key="7">
    <source>
        <dbReference type="PROSITE" id="PS00623"/>
    </source>
</evidence>
<dbReference type="PANTHER" id="PTHR11552:SF147">
    <property type="entry name" value="CHOLINE DEHYDROGENASE, MITOCHONDRIAL"/>
    <property type="match status" value="1"/>
</dbReference>
<feature type="binding site" evidence="5">
    <location>
        <position position="99"/>
    </location>
    <ligand>
        <name>FAD</name>
        <dbReference type="ChEBI" id="CHEBI:57692"/>
    </ligand>
</feature>
<dbReference type="AlphaFoldDB" id="A0A556ACF1"/>
<dbReference type="Gene3D" id="3.50.50.60">
    <property type="entry name" value="FAD/NAD(P)-binding domain"/>
    <property type="match status" value="1"/>
</dbReference>
<accession>A0A556ACF1</accession>
<dbReference type="InterPro" id="IPR036188">
    <property type="entry name" value="FAD/NAD-bd_sf"/>
</dbReference>
<comment type="caution">
    <text evidence="9">The sequence shown here is derived from an EMBL/GenBank/DDBJ whole genome shotgun (WGS) entry which is preliminary data.</text>
</comment>
<feature type="domain" description="Glucose-methanol-choline oxidoreductase N-terminal" evidence="8">
    <location>
        <begin position="265"/>
        <end position="279"/>
    </location>
</feature>
<dbReference type="PROSITE" id="PS51257">
    <property type="entry name" value="PROKAR_LIPOPROTEIN"/>
    <property type="match status" value="1"/>
</dbReference>
<name>A0A556ACF1_9BURK</name>
<feature type="domain" description="Glucose-methanol-choline oxidoreductase N-terminal" evidence="7">
    <location>
        <begin position="93"/>
        <end position="116"/>
    </location>
</feature>
<gene>
    <name evidence="9" type="ORF">FOZ76_22380</name>
</gene>
<evidence type="ECO:0000256" key="3">
    <source>
        <dbReference type="ARBA" id="ARBA00022630"/>
    </source>
</evidence>
<protein>
    <submittedName>
        <fullName evidence="9">Choline dehydrogenase</fullName>
    </submittedName>
</protein>
<dbReference type="OrthoDB" id="9785276at2"/>
<keyword evidence="4 5" id="KW-0274">FAD</keyword>
<dbReference type="GO" id="GO:0050660">
    <property type="term" value="F:flavin adenine dinucleotide binding"/>
    <property type="evidence" value="ECO:0007669"/>
    <property type="project" value="InterPro"/>
</dbReference>
<organism evidence="9 10">
    <name type="scientific">Verticiella sediminum</name>
    <dbReference type="NCBI Taxonomy" id="1247510"/>
    <lineage>
        <taxon>Bacteria</taxon>
        <taxon>Pseudomonadati</taxon>
        <taxon>Pseudomonadota</taxon>
        <taxon>Betaproteobacteria</taxon>
        <taxon>Burkholderiales</taxon>
        <taxon>Alcaligenaceae</taxon>
        <taxon>Verticiella</taxon>
    </lineage>
</organism>
<evidence type="ECO:0000313" key="10">
    <source>
        <dbReference type="Proteomes" id="UP000318405"/>
    </source>
</evidence>
<dbReference type="InterPro" id="IPR007867">
    <property type="entry name" value="GMC_OxRtase_C"/>
</dbReference>
<sequence>MRQPTRLPEAPESEHYDYIVVGAGSAGCVLARALSDDSAQRVLLLEAGPDAETFWVRTPAGVPFLFHNAALNWRFATEPEPNLGGRAIYWPRGKVVGGTSAINGMIYIRGDRQDYDDWAAQGNPGWAYSDVLPYFRRSEKNELGASEWHGGDGPLKVSTGEYQRPISAAFILAANRIGIPENRDFNGAHFAGIGYCQHTIHGGVRQSASRAFLRPVRSRRNLVVRGGALVHRVVLEDGAATGVVYERDGQVMRASARREVILSAGAIGSPHLLMLSGVGPGDQLQAAGVPVALHLPGVGRNLQDHLCLNTVFEVHEGLSMNRALDGWRKYLHGARYLLNKGGPLSMGTSHVQAFVATHAQRSRPDVQLSFKPYSFTFESDEVLRVHPFPGMQVAGLQLRPASRGAISLRSADPARAPRIEANYLAAQEDRQTMIRALELIRRLAATSPLSDMVVREHLPGSGTDTPERMLEFIRSNSQSIYHPVGTCRMGQDEAAVVDERLRVRGIRNLRVADASIMPNLISGNTNAPTIMIAEKAADMIAADRP</sequence>
<evidence type="ECO:0000256" key="1">
    <source>
        <dbReference type="ARBA" id="ARBA00001974"/>
    </source>
</evidence>
<dbReference type="SUPFAM" id="SSF51905">
    <property type="entry name" value="FAD/NAD(P)-binding domain"/>
    <property type="match status" value="1"/>
</dbReference>
<dbReference type="Pfam" id="PF00732">
    <property type="entry name" value="GMC_oxred_N"/>
    <property type="match status" value="1"/>
</dbReference>
<keyword evidence="10" id="KW-1185">Reference proteome</keyword>
<dbReference type="PIRSF" id="PIRSF000137">
    <property type="entry name" value="Alcohol_oxidase"/>
    <property type="match status" value="1"/>
</dbReference>
<feature type="binding site" evidence="5">
    <location>
        <position position="230"/>
    </location>
    <ligand>
        <name>FAD</name>
        <dbReference type="ChEBI" id="CHEBI:57692"/>
    </ligand>
</feature>
<evidence type="ECO:0000256" key="4">
    <source>
        <dbReference type="ARBA" id="ARBA00022827"/>
    </source>
</evidence>
<dbReference type="InterPro" id="IPR012132">
    <property type="entry name" value="GMC_OxRdtase"/>
</dbReference>
<evidence type="ECO:0000256" key="6">
    <source>
        <dbReference type="RuleBase" id="RU003968"/>
    </source>
</evidence>
<dbReference type="Pfam" id="PF05199">
    <property type="entry name" value="GMC_oxred_C"/>
    <property type="match status" value="1"/>
</dbReference>
<comment type="similarity">
    <text evidence="2 6">Belongs to the GMC oxidoreductase family.</text>
</comment>
<dbReference type="Proteomes" id="UP000318405">
    <property type="component" value="Unassembled WGS sequence"/>
</dbReference>
<dbReference type="InterPro" id="IPR000172">
    <property type="entry name" value="GMC_OxRdtase_N"/>
</dbReference>
<evidence type="ECO:0000259" key="8">
    <source>
        <dbReference type="PROSITE" id="PS00624"/>
    </source>
</evidence>
<dbReference type="GO" id="GO:0016614">
    <property type="term" value="F:oxidoreductase activity, acting on CH-OH group of donors"/>
    <property type="evidence" value="ECO:0007669"/>
    <property type="project" value="InterPro"/>
</dbReference>
<reference evidence="9 10" key="1">
    <citation type="submission" date="2019-07" db="EMBL/GenBank/DDBJ databases">
        <title>Qingshengfaniella alkalisoli gen. nov., sp. nov., isolated from saline soil.</title>
        <authorList>
            <person name="Xu L."/>
            <person name="Huang X.-X."/>
            <person name="Sun J.-Q."/>
        </authorList>
    </citation>
    <scope>NUCLEOTIDE SEQUENCE [LARGE SCALE GENOMIC DNA]</scope>
    <source>
        <strain evidence="9 10">DSM 27279</strain>
    </source>
</reference>
<feature type="binding site" evidence="5">
    <location>
        <position position="95"/>
    </location>
    <ligand>
        <name>FAD</name>
        <dbReference type="ChEBI" id="CHEBI:57692"/>
    </ligand>
</feature>
<dbReference type="PROSITE" id="PS00623">
    <property type="entry name" value="GMC_OXRED_1"/>
    <property type="match status" value="1"/>
</dbReference>
<dbReference type="RefSeq" id="WP_143950475.1">
    <property type="nucleotide sequence ID" value="NZ_BAABMB010000003.1"/>
</dbReference>
<dbReference type="PANTHER" id="PTHR11552">
    <property type="entry name" value="GLUCOSE-METHANOL-CHOLINE GMC OXIDOREDUCTASE"/>
    <property type="match status" value="1"/>
</dbReference>
<comment type="cofactor">
    <cofactor evidence="1 5">
        <name>FAD</name>
        <dbReference type="ChEBI" id="CHEBI:57692"/>
    </cofactor>
</comment>
<evidence type="ECO:0000256" key="5">
    <source>
        <dbReference type="PIRSR" id="PIRSR000137-2"/>
    </source>
</evidence>
<dbReference type="EMBL" id="VLTJ01000039">
    <property type="protein sequence ID" value="TSH90558.1"/>
    <property type="molecule type" value="Genomic_DNA"/>
</dbReference>
<dbReference type="Gene3D" id="3.30.560.10">
    <property type="entry name" value="Glucose Oxidase, domain 3"/>
    <property type="match status" value="1"/>
</dbReference>
<dbReference type="PROSITE" id="PS00624">
    <property type="entry name" value="GMC_OXRED_2"/>
    <property type="match status" value="1"/>
</dbReference>
<keyword evidence="3 6" id="KW-0285">Flavoprotein</keyword>